<dbReference type="RefSeq" id="WP_378318932.1">
    <property type="nucleotide sequence ID" value="NZ_JBHUHY010000003.1"/>
</dbReference>
<protein>
    <recommendedName>
        <fullName evidence="3">Peptidase S74 domain-containing protein</fullName>
    </recommendedName>
</protein>
<dbReference type="EMBL" id="JBHUHY010000003">
    <property type="protein sequence ID" value="MFD2185944.1"/>
    <property type="molecule type" value="Genomic_DNA"/>
</dbReference>
<evidence type="ECO:0008006" key="3">
    <source>
        <dbReference type="Google" id="ProtNLM"/>
    </source>
</evidence>
<name>A0ABW5AVP8_9FLAO</name>
<evidence type="ECO:0000313" key="2">
    <source>
        <dbReference type="Proteomes" id="UP001597344"/>
    </source>
</evidence>
<evidence type="ECO:0000313" key="1">
    <source>
        <dbReference type="EMBL" id="MFD2185944.1"/>
    </source>
</evidence>
<keyword evidence="2" id="KW-1185">Reference proteome</keyword>
<comment type="caution">
    <text evidence="1">The sequence shown here is derived from an EMBL/GenBank/DDBJ whole genome shotgun (WGS) entry which is preliminary data.</text>
</comment>
<sequence>MIKSIKIGSIEIKILMAVLFLTAIELKAQHDYDNQSVIYSKNANLGLGTNTPSSFGTDSPTLDLRGQRTQRTGSILGQSSDLSIGWKIGRADDSSLPNGMVIGTLDSAPINFQTGGNNTRFTIDNIGNVGIGTINPNMKLHIKNPSGGAAIGIERGNKIWRFDIEDTGNKLFLSNTSNPGNLLFTYTNDGKFGIGTTAPDSKLTVKGKIHAEEVKIDLSVPAPDYVFKKEYDLPTLEEVQHYIQEKGHLPNIPSAKIMETKGVDLGIMNMKLLEKIEELTLYAIAQEKQLKKQQYINKTLENRLEKIEALLIKE</sequence>
<dbReference type="Proteomes" id="UP001597344">
    <property type="component" value="Unassembled WGS sequence"/>
</dbReference>
<gene>
    <name evidence="1" type="ORF">ACFSJT_04010</name>
</gene>
<proteinExistence type="predicted"/>
<organism evidence="1 2">
    <name type="scientific">Aquimarina celericrescens</name>
    <dbReference type="NCBI Taxonomy" id="1964542"/>
    <lineage>
        <taxon>Bacteria</taxon>
        <taxon>Pseudomonadati</taxon>
        <taxon>Bacteroidota</taxon>
        <taxon>Flavobacteriia</taxon>
        <taxon>Flavobacteriales</taxon>
        <taxon>Flavobacteriaceae</taxon>
        <taxon>Aquimarina</taxon>
    </lineage>
</organism>
<accession>A0ABW5AVP8</accession>
<reference evidence="2" key="1">
    <citation type="journal article" date="2019" name="Int. J. Syst. Evol. Microbiol.">
        <title>The Global Catalogue of Microorganisms (GCM) 10K type strain sequencing project: providing services to taxonomists for standard genome sequencing and annotation.</title>
        <authorList>
            <consortium name="The Broad Institute Genomics Platform"/>
            <consortium name="The Broad Institute Genome Sequencing Center for Infectious Disease"/>
            <person name="Wu L."/>
            <person name="Ma J."/>
        </authorList>
    </citation>
    <scope>NUCLEOTIDE SEQUENCE [LARGE SCALE GENOMIC DNA]</scope>
    <source>
        <strain evidence="2">DT92</strain>
    </source>
</reference>